<keyword evidence="2" id="KW-0812">Transmembrane</keyword>
<protein>
    <recommendedName>
        <fullName evidence="5">NADH-ubiquinone oxidoreductase 9.5 kDa subunit</fullName>
    </recommendedName>
</protein>
<organism evidence="3 4">
    <name type="scientific">Somion occarium</name>
    <dbReference type="NCBI Taxonomy" id="3059160"/>
    <lineage>
        <taxon>Eukaryota</taxon>
        <taxon>Fungi</taxon>
        <taxon>Dikarya</taxon>
        <taxon>Basidiomycota</taxon>
        <taxon>Agaricomycotina</taxon>
        <taxon>Agaricomycetes</taxon>
        <taxon>Polyporales</taxon>
        <taxon>Cerrenaceae</taxon>
        <taxon>Somion</taxon>
    </lineage>
</organism>
<keyword evidence="4" id="KW-1185">Reference proteome</keyword>
<feature type="region of interest" description="Disordered" evidence="1">
    <location>
        <begin position="63"/>
        <end position="82"/>
    </location>
</feature>
<dbReference type="InterPro" id="IPR039961">
    <property type="entry name" value="Nuo9.5"/>
</dbReference>
<dbReference type="Proteomes" id="UP001497453">
    <property type="component" value="Chromosome 2"/>
</dbReference>
<gene>
    <name evidence="3" type="ORF">GFSPODELE1_LOCUS3718</name>
</gene>
<evidence type="ECO:0000313" key="4">
    <source>
        <dbReference type="Proteomes" id="UP001497453"/>
    </source>
</evidence>
<reference evidence="4" key="1">
    <citation type="submission" date="2024-04" db="EMBL/GenBank/DDBJ databases">
        <authorList>
            <person name="Shaw F."/>
            <person name="Minotto A."/>
        </authorList>
    </citation>
    <scope>NUCLEOTIDE SEQUENCE [LARGE SCALE GENOMIC DNA]</scope>
</reference>
<sequence length="82" mass="9468">MATLTGKLFSPLRQTYRYLQKQAHEQPVIFYSCVLGVIGPVMVVVVPPIRKKFGWRKPEEIPTSYPIPNRPRRPVQGYDDDP</sequence>
<keyword evidence="2" id="KW-1133">Transmembrane helix</keyword>
<dbReference type="PANTHER" id="PTHR38488:SF1">
    <property type="entry name" value="OXIDOREDUCTASE 9.5 KDA SUBUNIT, PUTATIVE (AFU_ORTHOLOGUE AFUA_5G08980)-RELATED"/>
    <property type="match status" value="1"/>
</dbReference>
<dbReference type="PANTHER" id="PTHR38488">
    <property type="entry name" value="OXIDOREDUCTASE 9.5 KDA SUBUNIT, PUTATIVE (AFU_ORTHOLOGUE AFUA_5G08980)-RELATED"/>
    <property type="match status" value="1"/>
</dbReference>
<accession>A0ABP1D1D9</accession>
<evidence type="ECO:0000313" key="3">
    <source>
        <dbReference type="EMBL" id="CAL1701710.1"/>
    </source>
</evidence>
<dbReference type="CDD" id="cd22903">
    <property type="entry name" value="NI9M"/>
    <property type="match status" value="1"/>
</dbReference>
<feature type="transmembrane region" description="Helical" evidence="2">
    <location>
        <begin position="28"/>
        <end position="49"/>
    </location>
</feature>
<proteinExistence type="predicted"/>
<keyword evidence="2" id="KW-0472">Membrane</keyword>
<dbReference type="EMBL" id="OZ037945">
    <property type="protein sequence ID" value="CAL1701710.1"/>
    <property type="molecule type" value="Genomic_DNA"/>
</dbReference>
<evidence type="ECO:0000256" key="2">
    <source>
        <dbReference type="SAM" id="Phobius"/>
    </source>
</evidence>
<name>A0ABP1D1D9_9APHY</name>
<evidence type="ECO:0008006" key="5">
    <source>
        <dbReference type="Google" id="ProtNLM"/>
    </source>
</evidence>
<evidence type="ECO:0000256" key="1">
    <source>
        <dbReference type="SAM" id="MobiDB-lite"/>
    </source>
</evidence>